<name>A0A100HHC5_9DEIO</name>
<protein>
    <submittedName>
        <fullName evidence="1">Uncharacterized protein</fullName>
    </submittedName>
</protein>
<dbReference type="Proteomes" id="UP000056209">
    <property type="component" value="Unassembled WGS sequence"/>
</dbReference>
<gene>
    <name evidence="1" type="ORF">DEIGR_100660</name>
</gene>
<proteinExistence type="predicted"/>
<dbReference type="EMBL" id="BCMS01000001">
    <property type="protein sequence ID" value="GAQ20633.1"/>
    <property type="molecule type" value="Genomic_DNA"/>
</dbReference>
<sequence>MATGLLLAAVLAAAALYGFIWERDVRGWRTWGFRLGHEVVATPEVRRGGFLMSRDVYFVLRAGEDSRRAVQACAAAFAHAQTLETPITQCRAFGSARDARIQLQRPDLNCERARSRQEPYMDAGHASVTINTGERCARRTSPNDAGTGFHTIKEYT</sequence>
<evidence type="ECO:0000313" key="2">
    <source>
        <dbReference type="Proteomes" id="UP000056209"/>
    </source>
</evidence>
<reference evidence="2" key="1">
    <citation type="submission" date="2015-11" db="EMBL/GenBank/DDBJ databases">
        <title>Draft Genome Sequence of the Radioresistant Bacterium Deinococcus grandis, Isolated from Freshwater Fish in Japan.</title>
        <authorList>
            <person name="Satoh K."/>
            <person name="Onodera T."/>
            <person name="Omoso K."/>
            <person name="Takeda-Yano K."/>
            <person name="Katayama T."/>
            <person name="Oono Y."/>
            <person name="Narumi I."/>
        </authorList>
    </citation>
    <scope>NUCLEOTIDE SEQUENCE [LARGE SCALE GENOMIC DNA]</scope>
    <source>
        <strain evidence="2">ATCC 43672</strain>
    </source>
</reference>
<evidence type="ECO:0000313" key="1">
    <source>
        <dbReference type="EMBL" id="GAQ20633.1"/>
    </source>
</evidence>
<accession>A0A100HHC5</accession>
<comment type="caution">
    <text evidence="1">The sequence shown here is derived from an EMBL/GenBank/DDBJ whole genome shotgun (WGS) entry which is preliminary data.</text>
</comment>
<keyword evidence="2" id="KW-1185">Reference proteome</keyword>
<dbReference type="AlphaFoldDB" id="A0A100HHC5"/>
<organism evidence="1 2">
    <name type="scientific">Deinococcus grandis</name>
    <dbReference type="NCBI Taxonomy" id="57498"/>
    <lineage>
        <taxon>Bacteria</taxon>
        <taxon>Thermotogati</taxon>
        <taxon>Deinococcota</taxon>
        <taxon>Deinococci</taxon>
        <taxon>Deinococcales</taxon>
        <taxon>Deinococcaceae</taxon>
        <taxon>Deinococcus</taxon>
    </lineage>
</organism>